<evidence type="ECO:0000313" key="2">
    <source>
        <dbReference type="Proteomes" id="UP000325315"/>
    </source>
</evidence>
<dbReference type="Proteomes" id="UP000325315">
    <property type="component" value="Unassembled WGS sequence"/>
</dbReference>
<protein>
    <submittedName>
        <fullName evidence="1">Vacuolar protein sorting-associated protein 35B-like</fullName>
    </submittedName>
</protein>
<organism evidence="1 2">
    <name type="scientific">Gossypium australe</name>
    <dbReference type="NCBI Taxonomy" id="47621"/>
    <lineage>
        <taxon>Eukaryota</taxon>
        <taxon>Viridiplantae</taxon>
        <taxon>Streptophyta</taxon>
        <taxon>Embryophyta</taxon>
        <taxon>Tracheophyta</taxon>
        <taxon>Spermatophyta</taxon>
        <taxon>Magnoliopsida</taxon>
        <taxon>eudicotyledons</taxon>
        <taxon>Gunneridae</taxon>
        <taxon>Pentapetalae</taxon>
        <taxon>rosids</taxon>
        <taxon>malvids</taxon>
        <taxon>Malvales</taxon>
        <taxon>Malvaceae</taxon>
        <taxon>Malvoideae</taxon>
        <taxon>Gossypium</taxon>
    </lineage>
</organism>
<keyword evidence="2" id="KW-1185">Reference proteome</keyword>
<comment type="caution">
    <text evidence="1">The sequence shown here is derived from an EMBL/GenBank/DDBJ whole genome shotgun (WGS) entry which is preliminary data.</text>
</comment>
<name>A0A5B6UUN2_9ROSI</name>
<accession>A0A5B6UUN2</accession>
<reference evidence="2" key="1">
    <citation type="journal article" date="2019" name="Plant Biotechnol. J.">
        <title>Genome sequencing of the Australian wild diploid species Gossypium australe highlights disease resistance and delayed gland morphogenesis.</title>
        <authorList>
            <person name="Cai Y."/>
            <person name="Cai X."/>
            <person name="Wang Q."/>
            <person name="Wang P."/>
            <person name="Zhang Y."/>
            <person name="Cai C."/>
            <person name="Xu Y."/>
            <person name="Wang K."/>
            <person name="Zhou Z."/>
            <person name="Wang C."/>
            <person name="Geng S."/>
            <person name="Li B."/>
            <person name="Dong Q."/>
            <person name="Hou Y."/>
            <person name="Wang H."/>
            <person name="Ai P."/>
            <person name="Liu Z."/>
            <person name="Yi F."/>
            <person name="Sun M."/>
            <person name="An G."/>
            <person name="Cheng J."/>
            <person name="Zhang Y."/>
            <person name="Shi Q."/>
            <person name="Xie Y."/>
            <person name="Shi X."/>
            <person name="Chang Y."/>
            <person name="Huang F."/>
            <person name="Chen Y."/>
            <person name="Hong S."/>
            <person name="Mi L."/>
            <person name="Sun Q."/>
            <person name="Zhang L."/>
            <person name="Zhou B."/>
            <person name="Peng R."/>
            <person name="Zhang X."/>
            <person name="Liu F."/>
        </authorList>
    </citation>
    <scope>NUCLEOTIDE SEQUENCE [LARGE SCALE GENOMIC DNA]</scope>
    <source>
        <strain evidence="2">cv. PA1801</strain>
    </source>
</reference>
<dbReference type="AlphaFoldDB" id="A0A5B6UUN2"/>
<proteinExistence type="predicted"/>
<gene>
    <name evidence="1" type="ORF">EPI10_028383</name>
</gene>
<sequence length="62" mass="6986">MVRGHYFPANVMLFLFDEFYVILGMDMLTIHDVVLKCESGDILQIESDESDSLPVMISSMAA</sequence>
<dbReference type="EMBL" id="SMMG02000009">
    <property type="protein sequence ID" value="KAA3461841.1"/>
    <property type="molecule type" value="Genomic_DNA"/>
</dbReference>
<evidence type="ECO:0000313" key="1">
    <source>
        <dbReference type="EMBL" id="KAA3461841.1"/>
    </source>
</evidence>